<feature type="region of interest" description="Disordered" evidence="1">
    <location>
        <begin position="89"/>
        <end position="133"/>
    </location>
</feature>
<accession>A0A317DIL4</accession>
<reference evidence="2 3" key="1">
    <citation type="submission" date="2018-05" db="EMBL/GenBank/DDBJ databases">
        <title>Micromonosporas from Atacama Desert.</title>
        <authorList>
            <person name="Carro L."/>
            <person name="Golinska P."/>
            <person name="Klenk H.-P."/>
            <person name="Goodfellow M."/>
        </authorList>
    </citation>
    <scope>NUCLEOTIDE SEQUENCE [LARGE SCALE GENOMIC DNA]</scope>
    <source>
        <strain evidence="2 3">4G51</strain>
    </source>
</reference>
<organism evidence="2 3">
    <name type="scientific">Micromonospora sicca</name>
    <dbReference type="NCBI Taxonomy" id="2202420"/>
    <lineage>
        <taxon>Bacteria</taxon>
        <taxon>Bacillati</taxon>
        <taxon>Actinomycetota</taxon>
        <taxon>Actinomycetes</taxon>
        <taxon>Micromonosporales</taxon>
        <taxon>Micromonosporaceae</taxon>
        <taxon>Micromonospora</taxon>
    </lineage>
</organism>
<evidence type="ECO:0000256" key="1">
    <source>
        <dbReference type="SAM" id="MobiDB-lite"/>
    </source>
</evidence>
<name>A0A317DIL4_9ACTN</name>
<evidence type="ECO:0000313" key="2">
    <source>
        <dbReference type="EMBL" id="PWR14579.1"/>
    </source>
</evidence>
<comment type="caution">
    <text evidence="2">The sequence shown here is derived from an EMBL/GenBank/DDBJ whole genome shotgun (WGS) entry which is preliminary data.</text>
</comment>
<sequence length="133" mass="14105">MTLPDVAAALRGTHTSITQQQDLTKVVIEDAENARAEFRALTAGATNPLVNRALGNYAQAIRLRDGSWLLAEAGGILAEYARTIGIELPAKQPSAGRQAPDPARDGQMEGDTGTPVQRTEPDDEPSASDAEPR</sequence>
<protein>
    <submittedName>
        <fullName evidence="2">Uncharacterized protein</fullName>
    </submittedName>
</protein>
<proteinExistence type="predicted"/>
<dbReference type="RefSeq" id="WP_109802301.1">
    <property type="nucleotide sequence ID" value="NZ_QGKS01000226.1"/>
</dbReference>
<evidence type="ECO:0000313" key="3">
    <source>
        <dbReference type="Proteomes" id="UP000246050"/>
    </source>
</evidence>
<dbReference type="EMBL" id="QGKS01000226">
    <property type="protein sequence ID" value="PWR14579.1"/>
    <property type="molecule type" value="Genomic_DNA"/>
</dbReference>
<dbReference type="AlphaFoldDB" id="A0A317DIL4"/>
<dbReference type="Proteomes" id="UP000246050">
    <property type="component" value="Unassembled WGS sequence"/>
</dbReference>
<dbReference type="OrthoDB" id="3394251at2"/>
<gene>
    <name evidence="2" type="ORF">DKT69_15745</name>
</gene>